<dbReference type="Pfam" id="PF18029">
    <property type="entry name" value="Glyoxalase_6"/>
    <property type="match status" value="1"/>
</dbReference>
<evidence type="ECO:0000259" key="1">
    <source>
        <dbReference type="PROSITE" id="PS51819"/>
    </source>
</evidence>
<dbReference type="PANTHER" id="PTHR33993">
    <property type="entry name" value="GLYOXALASE-RELATED"/>
    <property type="match status" value="1"/>
</dbReference>
<dbReference type="EMBL" id="BAAAZH010000013">
    <property type="protein sequence ID" value="GAA4117970.1"/>
    <property type="molecule type" value="Genomic_DNA"/>
</dbReference>
<dbReference type="Proteomes" id="UP001501495">
    <property type="component" value="Unassembled WGS sequence"/>
</dbReference>
<dbReference type="Pfam" id="PF00903">
    <property type="entry name" value="Glyoxalase"/>
    <property type="match status" value="1"/>
</dbReference>
<dbReference type="CDD" id="cd07247">
    <property type="entry name" value="SgaA_N_like"/>
    <property type="match status" value="1"/>
</dbReference>
<dbReference type="InterPro" id="IPR029068">
    <property type="entry name" value="Glyas_Bleomycin-R_OHBP_Dase"/>
</dbReference>
<accession>A0ABP7XHY4</accession>
<protein>
    <submittedName>
        <fullName evidence="2">VOC family protein</fullName>
    </submittedName>
</protein>
<dbReference type="InterPro" id="IPR037523">
    <property type="entry name" value="VOC_core"/>
</dbReference>
<gene>
    <name evidence="2" type="ORF">GCM10022215_19040</name>
</gene>
<evidence type="ECO:0000313" key="3">
    <source>
        <dbReference type="Proteomes" id="UP001501495"/>
    </source>
</evidence>
<dbReference type="RefSeq" id="WP_344733112.1">
    <property type="nucleotide sequence ID" value="NZ_BAAAZH010000013.1"/>
</dbReference>
<dbReference type="PROSITE" id="PS51819">
    <property type="entry name" value="VOC"/>
    <property type="match status" value="2"/>
</dbReference>
<comment type="caution">
    <text evidence="2">The sequence shown here is derived from an EMBL/GenBank/DDBJ whole genome shotgun (WGS) entry which is preliminary data.</text>
</comment>
<proteinExistence type="predicted"/>
<evidence type="ECO:0000313" key="2">
    <source>
        <dbReference type="EMBL" id="GAA4117970.1"/>
    </source>
</evidence>
<dbReference type="Gene3D" id="3.10.180.10">
    <property type="entry name" value="2,3-Dihydroxybiphenyl 1,2-Dioxygenase, domain 1"/>
    <property type="match status" value="2"/>
</dbReference>
<dbReference type="PANTHER" id="PTHR33993:SF14">
    <property type="entry name" value="GB|AAF24581.1"/>
    <property type="match status" value="1"/>
</dbReference>
<dbReference type="SUPFAM" id="SSF54593">
    <property type="entry name" value="Glyoxalase/Bleomycin resistance protein/Dihydroxybiphenyl dioxygenase"/>
    <property type="match status" value="2"/>
</dbReference>
<dbReference type="InterPro" id="IPR041581">
    <property type="entry name" value="Glyoxalase_6"/>
</dbReference>
<feature type="domain" description="VOC" evidence="1">
    <location>
        <begin position="8"/>
        <end position="122"/>
    </location>
</feature>
<feature type="domain" description="VOC" evidence="1">
    <location>
        <begin position="136"/>
        <end position="255"/>
    </location>
</feature>
<organism evidence="2 3">
    <name type="scientific">Nocardioides fonticola</name>
    <dbReference type="NCBI Taxonomy" id="450363"/>
    <lineage>
        <taxon>Bacteria</taxon>
        <taxon>Bacillati</taxon>
        <taxon>Actinomycetota</taxon>
        <taxon>Actinomycetes</taxon>
        <taxon>Propionibacteriales</taxon>
        <taxon>Nocardioidaceae</taxon>
        <taxon>Nocardioides</taxon>
    </lineage>
</organism>
<reference evidence="3" key="1">
    <citation type="journal article" date="2019" name="Int. J. Syst. Evol. Microbiol.">
        <title>The Global Catalogue of Microorganisms (GCM) 10K type strain sequencing project: providing services to taxonomists for standard genome sequencing and annotation.</title>
        <authorList>
            <consortium name="The Broad Institute Genomics Platform"/>
            <consortium name="The Broad Institute Genome Sequencing Center for Infectious Disease"/>
            <person name="Wu L."/>
            <person name="Ma J."/>
        </authorList>
    </citation>
    <scope>NUCLEOTIDE SEQUENCE [LARGE SCALE GENOMIC DNA]</scope>
    <source>
        <strain evidence="3">JCM 16703</strain>
    </source>
</reference>
<keyword evidence="3" id="KW-1185">Reference proteome</keyword>
<name>A0ABP7XHY4_9ACTN</name>
<dbReference type="InterPro" id="IPR004360">
    <property type="entry name" value="Glyas_Fos-R_dOase_dom"/>
</dbReference>
<dbReference type="InterPro" id="IPR052164">
    <property type="entry name" value="Anthracycline_SecMetBiosynth"/>
</dbReference>
<sequence>MSEFVTGQPVWAELFTVGAPRAREFYTGLLGWGSTEPQEQFGGYTNFTRGEGWIAGLMENTVDPAIPASWTVYLQTDDIHALAKRAEAAGATTIVAPAEVGDLGWFAQFIDPCGAAVGAWQPGTHRGFAAVREIGAPYWFELHAAAHYDDVLPFYREVFGWRTATMSDTPEFRYTQMLGTGGDADDVRAGVMDASLWEGARSAWQVYWMVADVDASFAHALETGASAVHPPHDTPYGRLAVLLDPAGAEFKLAQAVADS</sequence>